<accession>A0A6A3M0Q3</accession>
<evidence type="ECO:0000256" key="1">
    <source>
        <dbReference type="SAM" id="Coils"/>
    </source>
</evidence>
<reference evidence="3 4" key="1">
    <citation type="submission" date="2018-09" db="EMBL/GenBank/DDBJ databases">
        <title>Genomic investigation of the strawberry pathogen Phytophthora fragariae indicates pathogenicity is determined by transcriptional variation in three key races.</title>
        <authorList>
            <person name="Adams T.M."/>
            <person name="Armitage A.D."/>
            <person name="Sobczyk M.K."/>
            <person name="Bates H.J."/>
            <person name="Dunwell J.M."/>
            <person name="Nellist C.F."/>
            <person name="Harrison R.J."/>
        </authorList>
    </citation>
    <scope>NUCLEOTIDE SEQUENCE [LARGE SCALE GENOMIC DNA]</scope>
    <source>
        <strain evidence="3 4">SCRP324</strain>
    </source>
</reference>
<name>A0A6A3M0Q3_9STRA</name>
<dbReference type="AlphaFoldDB" id="A0A6A3M0Q3"/>
<feature type="coiled-coil region" evidence="1">
    <location>
        <begin position="305"/>
        <end position="431"/>
    </location>
</feature>
<feature type="coiled-coil region" evidence="1">
    <location>
        <begin position="68"/>
        <end position="258"/>
    </location>
</feature>
<protein>
    <submittedName>
        <fullName evidence="3">Uncharacterized protein</fullName>
    </submittedName>
</protein>
<evidence type="ECO:0000256" key="2">
    <source>
        <dbReference type="SAM" id="MobiDB-lite"/>
    </source>
</evidence>
<feature type="compositionally biased region" description="Basic and acidic residues" evidence="2">
    <location>
        <begin position="28"/>
        <end position="51"/>
    </location>
</feature>
<organism evidence="3 4">
    <name type="scientific">Phytophthora rubi</name>
    <dbReference type="NCBI Taxonomy" id="129364"/>
    <lineage>
        <taxon>Eukaryota</taxon>
        <taxon>Sar</taxon>
        <taxon>Stramenopiles</taxon>
        <taxon>Oomycota</taxon>
        <taxon>Peronosporomycetes</taxon>
        <taxon>Peronosporales</taxon>
        <taxon>Peronosporaceae</taxon>
        <taxon>Phytophthora</taxon>
    </lineage>
</organism>
<dbReference type="Proteomes" id="UP000435112">
    <property type="component" value="Unassembled WGS sequence"/>
</dbReference>
<sequence>MPHTSLPFSLARSSKTKQVQSRAAALVHGERGYRTACRDEEKPVEDNHRDTSASYSDELMAAFKRKTQELCDETREQYEQRLERQEAQHERQVQSLQRQLREVVGSCVSLVEHEQIVATTAQEQQRQLEEIRRRHHSDMRELEQRCDHKWQAKVTAINKQREQAKSQLTQRIKQLELQQNEAAAEAKERELSELRWSEKLEGAGREKADVERRVDDAKNRLEEACRIIVALKTRLRHHKRLARDLESQRDKNSATRDEVMQCKLAYAELKGDMDTRVAGLERELAHALRTSADEKANTCTLQSEVAGLRDQLQRQQCTVAELTAKGTLSSEHHAVERKQLQMEVEALQRALQQEKQAVKEAATRLDETQQRAAEAQLQHQTLVQDLRTRLELQQATEASLKRQGQRLKQRVEQFKAVVEKLHAENKQLGQEVHNRDASTEAWARKLFRGN</sequence>
<comment type="caution">
    <text evidence="3">The sequence shown here is derived from an EMBL/GenBank/DDBJ whole genome shotgun (WGS) entry which is preliminary data.</text>
</comment>
<evidence type="ECO:0000313" key="4">
    <source>
        <dbReference type="Proteomes" id="UP000435112"/>
    </source>
</evidence>
<evidence type="ECO:0000313" key="3">
    <source>
        <dbReference type="EMBL" id="KAE9024037.1"/>
    </source>
</evidence>
<dbReference type="EMBL" id="QXFU01000696">
    <property type="protein sequence ID" value="KAE9024037.1"/>
    <property type="molecule type" value="Genomic_DNA"/>
</dbReference>
<feature type="region of interest" description="Disordered" evidence="2">
    <location>
        <begin position="1"/>
        <end position="52"/>
    </location>
</feature>
<dbReference type="OrthoDB" id="115960at2759"/>
<feature type="compositionally biased region" description="Polar residues" evidence="2">
    <location>
        <begin position="11"/>
        <end position="21"/>
    </location>
</feature>
<proteinExistence type="predicted"/>
<keyword evidence="1" id="KW-0175">Coiled coil</keyword>
<gene>
    <name evidence="3" type="ORF">PR002_g11558</name>
</gene>